<dbReference type="OrthoDB" id="9783941at2"/>
<evidence type="ECO:0000313" key="4">
    <source>
        <dbReference type="Proteomes" id="UP000294692"/>
    </source>
</evidence>
<organism evidence="3 4">
    <name type="scientific">Paracandidimonas soli</name>
    <dbReference type="NCBI Taxonomy" id="1917182"/>
    <lineage>
        <taxon>Bacteria</taxon>
        <taxon>Pseudomonadati</taxon>
        <taxon>Pseudomonadota</taxon>
        <taxon>Betaproteobacteria</taxon>
        <taxon>Burkholderiales</taxon>
        <taxon>Alcaligenaceae</taxon>
        <taxon>Paracandidimonas</taxon>
    </lineage>
</organism>
<evidence type="ECO:0000313" key="3">
    <source>
        <dbReference type="EMBL" id="TCV01391.1"/>
    </source>
</evidence>
<dbReference type="GO" id="GO:0055085">
    <property type="term" value="P:transmembrane transport"/>
    <property type="evidence" value="ECO:0007669"/>
    <property type="project" value="InterPro"/>
</dbReference>
<proteinExistence type="predicted"/>
<dbReference type="Gene3D" id="3.40.190.170">
    <property type="entry name" value="Bacterial extracellular solute-binding protein, family 7"/>
    <property type="match status" value="1"/>
</dbReference>
<dbReference type="Proteomes" id="UP000294692">
    <property type="component" value="Unassembled WGS sequence"/>
</dbReference>
<dbReference type="CDD" id="cd13602">
    <property type="entry name" value="PBP2_TRAP_BpDctp6_7"/>
    <property type="match status" value="1"/>
</dbReference>
<dbReference type="InterPro" id="IPR018389">
    <property type="entry name" value="DctP_fam"/>
</dbReference>
<dbReference type="PANTHER" id="PTHR33376:SF4">
    <property type="entry name" value="SIALIC ACID-BINDING PERIPLASMIC PROTEIN SIAP"/>
    <property type="match status" value="1"/>
</dbReference>
<protein>
    <submittedName>
        <fullName evidence="3">TRAP-type C4-dicarboxylate transport system substrate-binding protein</fullName>
    </submittedName>
</protein>
<name>A0A4R3VBF1_9BURK</name>
<dbReference type="Pfam" id="PF03480">
    <property type="entry name" value="DctP"/>
    <property type="match status" value="1"/>
</dbReference>
<reference evidence="3 4" key="1">
    <citation type="submission" date="2019-03" db="EMBL/GenBank/DDBJ databases">
        <title>Genomic Encyclopedia of Type Strains, Phase IV (KMG-IV): sequencing the most valuable type-strain genomes for metagenomic binning, comparative biology and taxonomic classification.</title>
        <authorList>
            <person name="Goeker M."/>
        </authorList>
    </citation>
    <scope>NUCLEOTIDE SEQUENCE [LARGE SCALE GENOMIC DNA]</scope>
    <source>
        <strain evidence="3 4">DSM 100048</strain>
    </source>
</reference>
<evidence type="ECO:0000256" key="1">
    <source>
        <dbReference type="ARBA" id="ARBA00022729"/>
    </source>
</evidence>
<keyword evidence="4" id="KW-1185">Reference proteome</keyword>
<dbReference type="InterPro" id="IPR038404">
    <property type="entry name" value="TRAP_DctP_sf"/>
</dbReference>
<dbReference type="RefSeq" id="WP_132473885.1">
    <property type="nucleotide sequence ID" value="NZ_JBEBWM010000189.1"/>
</dbReference>
<gene>
    <name evidence="3" type="ORF">EV686_102102</name>
</gene>
<feature type="signal peptide" evidence="2">
    <location>
        <begin position="1"/>
        <end position="23"/>
    </location>
</feature>
<dbReference type="PANTHER" id="PTHR33376">
    <property type="match status" value="1"/>
</dbReference>
<dbReference type="EMBL" id="SMBX01000002">
    <property type="protein sequence ID" value="TCV01391.1"/>
    <property type="molecule type" value="Genomic_DNA"/>
</dbReference>
<evidence type="ECO:0000256" key="2">
    <source>
        <dbReference type="SAM" id="SignalP"/>
    </source>
</evidence>
<comment type="caution">
    <text evidence="3">The sequence shown here is derived from an EMBL/GenBank/DDBJ whole genome shotgun (WGS) entry which is preliminary data.</text>
</comment>
<feature type="chain" id="PRO_5020401171" evidence="2">
    <location>
        <begin position="24"/>
        <end position="325"/>
    </location>
</feature>
<dbReference type="NCBIfam" id="NF037995">
    <property type="entry name" value="TRAP_S1"/>
    <property type="match status" value="1"/>
</dbReference>
<dbReference type="AlphaFoldDB" id="A0A4R3VBF1"/>
<keyword evidence="1 2" id="KW-0732">Signal</keyword>
<sequence length="325" mass="35155">MRIKLTVLLGASALGMAATAAHAEQWDMPLAYPASNFHSENAAEFAVCVKDKTGGKLTIVTHPNGSLFAGNDIKRAVQTGQAQIGERVTSAHENENPIFGIEAIPFLASSFDASDKLWNTALDKMKQVLDSQNLVYVYSVPWPASGFYTKKAINTVDDLKGIKFRAYNAATARIAELAGMIPMQIEAAELSQALATGVVDSFMTSSTTGVDTKAWEQVSHFYDVQAWLPRNTVFVNKRAWNGLDDSTRAAITECGDIMQKTGLEKVKGLAAKYIQTLKDNGMTVEPPSPELEAGLAKFGEVMTEEWLKKAGPDGKAIIDAYKAAN</sequence>
<accession>A0A4R3VBF1</accession>